<sequence length="61" mass="6841">MKNATMKQGSKAVPVRGKHTRPENKDDMDSRKNEEQDFKGGDVTHNKKHTKAEKMGDNSGN</sequence>
<dbReference type="EMBL" id="FTOR01000011">
    <property type="protein sequence ID" value="SIT32069.1"/>
    <property type="molecule type" value="Genomic_DNA"/>
</dbReference>
<dbReference type="OrthoDB" id="678101at2"/>
<feature type="region of interest" description="Disordered" evidence="1">
    <location>
        <begin position="1"/>
        <end position="61"/>
    </location>
</feature>
<reference evidence="3" key="1">
    <citation type="submission" date="2017-01" db="EMBL/GenBank/DDBJ databases">
        <authorList>
            <person name="Varghese N."/>
            <person name="Submissions S."/>
        </authorList>
    </citation>
    <scope>NUCLEOTIDE SEQUENCE [LARGE SCALE GENOMIC DNA]</scope>
    <source>
        <strain evidence="3">DSM 21054</strain>
    </source>
</reference>
<keyword evidence="3" id="KW-1185">Reference proteome</keyword>
<evidence type="ECO:0000256" key="1">
    <source>
        <dbReference type="SAM" id="MobiDB-lite"/>
    </source>
</evidence>
<proteinExistence type="predicted"/>
<dbReference type="Proteomes" id="UP000186917">
    <property type="component" value="Unassembled WGS sequence"/>
</dbReference>
<evidence type="ECO:0000313" key="2">
    <source>
        <dbReference type="EMBL" id="SIT32069.1"/>
    </source>
</evidence>
<gene>
    <name evidence="2" type="ORF">SAMN05421788_11114</name>
</gene>
<organism evidence="2 3">
    <name type="scientific">Filimonas lacunae</name>
    <dbReference type="NCBI Taxonomy" id="477680"/>
    <lineage>
        <taxon>Bacteria</taxon>
        <taxon>Pseudomonadati</taxon>
        <taxon>Bacteroidota</taxon>
        <taxon>Chitinophagia</taxon>
        <taxon>Chitinophagales</taxon>
        <taxon>Chitinophagaceae</taxon>
        <taxon>Filimonas</taxon>
    </lineage>
</organism>
<accession>A0A173MB76</accession>
<feature type="compositionally biased region" description="Basic and acidic residues" evidence="1">
    <location>
        <begin position="20"/>
        <end position="45"/>
    </location>
</feature>
<name>A0A173MB76_9BACT</name>
<protein>
    <submittedName>
        <fullName evidence="2">Uncharacterized protein</fullName>
    </submittedName>
</protein>
<dbReference type="RefSeq" id="WP_076381879.1">
    <property type="nucleotide sequence ID" value="NZ_AP017422.1"/>
</dbReference>
<feature type="compositionally biased region" description="Basic and acidic residues" evidence="1">
    <location>
        <begin position="52"/>
        <end position="61"/>
    </location>
</feature>
<evidence type="ECO:0000313" key="3">
    <source>
        <dbReference type="Proteomes" id="UP000186917"/>
    </source>
</evidence>
<dbReference type="KEGG" id="fln:FLA_0786"/>
<dbReference type="STRING" id="477680.SAMN05421788_11114"/>
<dbReference type="AlphaFoldDB" id="A0A173MB76"/>